<name>A0A8J7TU61_9PROT</name>
<dbReference type="EMBL" id="JAFKGL010000010">
    <property type="protein sequence ID" value="MBN9412416.1"/>
    <property type="molecule type" value="Genomic_DNA"/>
</dbReference>
<accession>A0A8J7TU61</accession>
<reference evidence="1" key="1">
    <citation type="submission" date="2021-02" db="EMBL/GenBank/DDBJ databases">
        <title>Thiocyanate and organic carbon inputs drive convergent selection for specific autotrophic Afipia and Thiobacillus strains within complex microbiomes.</title>
        <authorList>
            <person name="Huddy R.J."/>
            <person name="Sachdeva R."/>
            <person name="Kadzinga F."/>
            <person name="Kantor R.S."/>
            <person name="Harrison S.T.L."/>
            <person name="Banfield J.F."/>
        </authorList>
    </citation>
    <scope>NUCLEOTIDE SEQUENCE</scope>
    <source>
        <strain evidence="1">SCN18_10_11_15_R4_P_38_20</strain>
    </source>
</reference>
<sequence>MPQAQIDKDMEEILSSIRQIIADDVEENTKNKSPKFSFEPALENKTVKKESKENTDEDILELTNMLPEDVYKGPLEKELEQAQTVEQQLSDAMEQAFPADSHAIEKSESLISSEIAQEVSQAVENLSHFIRQTGVQKEILNSTMEDMVRESLQPLLRTWIDQNLSKLVKEIVAEQLEKILKK</sequence>
<dbReference type="Proteomes" id="UP000664414">
    <property type="component" value="Unassembled WGS sequence"/>
</dbReference>
<evidence type="ECO:0000313" key="2">
    <source>
        <dbReference type="Proteomes" id="UP000664414"/>
    </source>
</evidence>
<proteinExistence type="predicted"/>
<protein>
    <submittedName>
        <fullName evidence="1">DUF2497 domain-containing protein</fullName>
    </submittedName>
</protein>
<evidence type="ECO:0000313" key="1">
    <source>
        <dbReference type="EMBL" id="MBN9412416.1"/>
    </source>
</evidence>
<dbReference type="InterPro" id="IPR019632">
    <property type="entry name" value="DUF2497"/>
</dbReference>
<dbReference type="AlphaFoldDB" id="A0A8J7TU61"/>
<dbReference type="Pfam" id="PF10691">
    <property type="entry name" value="DUF2497"/>
    <property type="match status" value="1"/>
</dbReference>
<comment type="caution">
    <text evidence="1">The sequence shown here is derived from an EMBL/GenBank/DDBJ whole genome shotgun (WGS) entry which is preliminary data.</text>
</comment>
<gene>
    <name evidence="1" type="ORF">J0H12_00620</name>
</gene>
<organism evidence="1 2">
    <name type="scientific">Candidatus Paracaedimonas acanthamoebae</name>
    <dbReference type="NCBI Taxonomy" id="244581"/>
    <lineage>
        <taxon>Bacteria</taxon>
        <taxon>Pseudomonadati</taxon>
        <taxon>Pseudomonadota</taxon>
        <taxon>Alphaproteobacteria</taxon>
        <taxon>Holosporales</taxon>
        <taxon>Caedimonadaceae</taxon>
        <taxon>Candidatus Paracaedimonas</taxon>
    </lineage>
</organism>